<dbReference type="EMBL" id="CM016762">
    <property type="protein sequence ID" value="TMS33493.1"/>
    <property type="molecule type" value="Genomic_DNA"/>
</dbReference>
<dbReference type="AlphaFoldDB" id="A0A4V6I7C1"/>
<organism evidence="2 3">
    <name type="scientific">Steinernema carpocapsae</name>
    <name type="common">Entomopathogenic nematode</name>
    <dbReference type="NCBI Taxonomy" id="34508"/>
    <lineage>
        <taxon>Eukaryota</taxon>
        <taxon>Metazoa</taxon>
        <taxon>Ecdysozoa</taxon>
        <taxon>Nematoda</taxon>
        <taxon>Chromadorea</taxon>
        <taxon>Rhabditida</taxon>
        <taxon>Tylenchina</taxon>
        <taxon>Panagrolaimomorpha</taxon>
        <taxon>Strongyloidoidea</taxon>
        <taxon>Steinernematidae</taxon>
        <taxon>Steinernema</taxon>
    </lineage>
</organism>
<sequence length="129" mass="15077">MLFVFVLLHAREAIITDSPRSLSVFCVVCLFGRLSTSEYVCCSRHCARVTVLFGIRLHPRSRGRGDPYCWQISCAFYFVFHFFDFSTTDLNYFNPKPLQFLANMVPWLLKQAFRLLFFGTLKSELNHFS</sequence>
<reference evidence="2 3" key="1">
    <citation type="journal article" date="2015" name="Genome Biol.">
        <title>Comparative genomics of Steinernema reveals deeply conserved gene regulatory networks.</title>
        <authorList>
            <person name="Dillman A.R."/>
            <person name="Macchietto M."/>
            <person name="Porter C.F."/>
            <person name="Rogers A."/>
            <person name="Williams B."/>
            <person name="Antoshechkin I."/>
            <person name="Lee M.M."/>
            <person name="Goodwin Z."/>
            <person name="Lu X."/>
            <person name="Lewis E.E."/>
            <person name="Goodrich-Blair H."/>
            <person name="Stock S.P."/>
            <person name="Adams B.J."/>
            <person name="Sternberg P.W."/>
            <person name="Mortazavi A."/>
        </authorList>
    </citation>
    <scope>NUCLEOTIDE SEQUENCE [LARGE SCALE GENOMIC DNA]</scope>
    <source>
        <strain evidence="2 3">ALL</strain>
    </source>
</reference>
<evidence type="ECO:0000313" key="2">
    <source>
        <dbReference type="EMBL" id="TMS33493.1"/>
    </source>
</evidence>
<proteinExistence type="predicted"/>
<protein>
    <recommendedName>
        <fullName evidence="4">Secreted protein</fullName>
    </recommendedName>
</protein>
<keyword evidence="1" id="KW-0732">Signal</keyword>
<accession>A0A4V6I7C1</accession>
<feature type="signal peptide" evidence="1">
    <location>
        <begin position="1"/>
        <end position="16"/>
    </location>
</feature>
<reference evidence="2 3" key="2">
    <citation type="journal article" date="2019" name="G3 (Bethesda)">
        <title>Hybrid Assembly of the Genome of the Entomopathogenic Nematode Steinernema carpocapsae Identifies the X-Chromosome.</title>
        <authorList>
            <person name="Serra L."/>
            <person name="Macchietto M."/>
            <person name="Macias-Munoz A."/>
            <person name="McGill C.J."/>
            <person name="Rodriguez I.M."/>
            <person name="Rodriguez B."/>
            <person name="Murad R."/>
            <person name="Mortazavi A."/>
        </authorList>
    </citation>
    <scope>NUCLEOTIDE SEQUENCE [LARGE SCALE GENOMIC DNA]</scope>
    <source>
        <strain evidence="2 3">ALL</strain>
    </source>
</reference>
<name>A0A4V6I7C1_STECR</name>
<dbReference type="Proteomes" id="UP000298663">
    <property type="component" value="Chromosome X"/>
</dbReference>
<dbReference type="EMBL" id="AZBU02000001">
    <property type="protein sequence ID" value="TMS33493.1"/>
    <property type="molecule type" value="Genomic_DNA"/>
</dbReference>
<evidence type="ECO:0000256" key="1">
    <source>
        <dbReference type="SAM" id="SignalP"/>
    </source>
</evidence>
<comment type="caution">
    <text evidence="2">The sequence shown here is derived from an EMBL/GenBank/DDBJ whole genome shotgun (WGS) entry which is preliminary data.</text>
</comment>
<gene>
    <name evidence="2" type="ORF">L596_001227</name>
</gene>
<keyword evidence="3" id="KW-1185">Reference proteome</keyword>
<feature type="chain" id="PRO_5020673637" description="Secreted protein" evidence="1">
    <location>
        <begin position="17"/>
        <end position="129"/>
    </location>
</feature>
<evidence type="ECO:0008006" key="4">
    <source>
        <dbReference type="Google" id="ProtNLM"/>
    </source>
</evidence>
<evidence type="ECO:0000313" key="3">
    <source>
        <dbReference type="Proteomes" id="UP000298663"/>
    </source>
</evidence>